<protein>
    <submittedName>
        <fullName evidence="1">Uncharacterized protein</fullName>
    </submittedName>
</protein>
<dbReference type="SUPFAM" id="SSF50370">
    <property type="entry name" value="Ricin B-like lectins"/>
    <property type="match status" value="1"/>
</dbReference>
<accession>A0A8H5MC57</accession>
<comment type="caution">
    <text evidence="1">The sequence shown here is derived from an EMBL/GenBank/DDBJ whole genome shotgun (WGS) entry which is preliminary data.</text>
</comment>
<dbReference type="Proteomes" id="UP000518752">
    <property type="component" value="Unassembled WGS sequence"/>
</dbReference>
<dbReference type="OrthoDB" id="3078252at2759"/>
<dbReference type="AlphaFoldDB" id="A0A8H5MC57"/>
<keyword evidence="2" id="KW-1185">Reference proteome</keyword>
<dbReference type="EMBL" id="JAACJN010000024">
    <property type="protein sequence ID" value="KAF5389090.1"/>
    <property type="molecule type" value="Genomic_DNA"/>
</dbReference>
<evidence type="ECO:0000313" key="1">
    <source>
        <dbReference type="EMBL" id="KAF5389090.1"/>
    </source>
</evidence>
<dbReference type="Gene3D" id="2.80.10.50">
    <property type="match status" value="1"/>
</dbReference>
<organism evidence="1 2">
    <name type="scientific">Collybiopsis confluens</name>
    <dbReference type="NCBI Taxonomy" id="2823264"/>
    <lineage>
        <taxon>Eukaryota</taxon>
        <taxon>Fungi</taxon>
        <taxon>Dikarya</taxon>
        <taxon>Basidiomycota</taxon>
        <taxon>Agaricomycotina</taxon>
        <taxon>Agaricomycetes</taxon>
        <taxon>Agaricomycetidae</taxon>
        <taxon>Agaricales</taxon>
        <taxon>Marasmiineae</taxon>
        <taxon>Omphalotaceae</taxon>
        <taxon>Collybiopsis</taxon>
    </lineage>
</organism>
<name>A0A8H5MC57_9AGAR</name>
<proteinExistence type="predicted"/>
<evidence type="ECO:0000313" key="2">
    <source>
        <dbReference type="Proteomes" id="UP000518752"/>
    </source>
</evidence>
<reference evidence="1 2" key="1">
    <citation type="journal article" date="2020" name="ISME J.">
        <title>Uncovering the hidden diversity of litter-decomposition mechanisms in mushroom-forming fungi.</title>
        <authorList>
            <person name="Floudas D."/>
            <person name="Bentzer J."/>
            <person name="Ahren D."/>
            <person name="Johansson T."/>
            <person name="Persson P."/>
            <person name="Tunlid A."/>
        </authorList>
    </citation>
    <scope>NUCLEOTIDE SEQUENCE [LARGE SCALE GENOMIC DNA]</scope>
    <source>
        <strain evidence="1 2">CBS 406.79</strain>
    </source>
</reference>
<sequence length="142" mass="15639">MTLPPGEYFIINQASGKFVYADSTDKSGEKIYLRKEDAFDSTDVFAVKNIEGELYTISSKESELKLKIGVPTAAREGSTLVWSDKEPQFRILPSGPGIFNIRLAAEGQFLFDHGTEESPGITPLLITADNNKDSSSWKFVVA</sequence>
<dbReference type="InterPro" id="IPR035992">
    <property type="entry name" value="Ricin_B-like_lectins"/>
</dbReference>
<gene>
    <name evidence="1" type="ORF">D9757_004932</name>
</gene>